<organism evidence="1 2">
    <name type="scientific">Gordonia sihwensis NBRC 108236</name>
    <dbReference type="NCBI Taxonomy" id="1223544"/>
    <lineage>
        <taxon>Bacteria</taxon>
        <taxon>Bacillati</taxon>
        <taxon>Actinomycetota</taxon>
        <taxon>Actinomycetes</taxon>
        <taxon>Mycobacteriales</taxon>
        <taxon>Gordoniaceae</taxon>
        <taxon>Gordonia</taxon>
    </lineage>
</organism>
<gene>
    <name evidence="1" type="ORF">GSI01S_01_03100</name>
</gene>
<dbReference type="EMBL" id="BANU01000001">
    <property type="protein sequence ID" value="GAC59343.1"/>
    <property type="molecule type" value="Genomic_DNA"/>
</dbReference>
<evidence type="ECO:0000313" key="1">
    <source>
        <dbReference type="EMBL" id="GAC59343.1"/>
    </source>
</evidence>
<keyword evidence="2" id="KW-1185">Reference proteome</keyword>
<dbReference type="Proteomes" id="UP000035083">
    <property type="component" value="Unassembled WGS sequence"/>
</dbReference>
<evidence type="ECO:0008006" key="3">
    <source>
        <dbReference type="Google" id="ProtNLM"/>
    </source>
</evidence>
<dbReference type="eggNOG" id="ENOG5034676">
    <property type="taxonomic scope" value="Bacteria"/>
</dbReference>
<proteinExistence type="predicted"/>
<name>L7LH01_9ACTN</name>
<protein>
    <recommendedName>
        <fullName evidence="3">Major tail protein</fullName>
    </recommendedName>
</protein>
<accession>L7LH01</accession>
<comment type="caution">
    <text evidence="1">The sequence shown here is derived from an EMBL/GenBank/DDBJ whole genome shotgun (WGS) entry which is preliminary data.</text>
</comment>
<reference evidence="1 2" key="1">
    <citation type="submission" date="2012-12" db="EMBL/GenBank/DDBJ databases">
        <title>Whole genome shotgun sequence of Gordonia sihwensis NBRC 108236.</title>
        <authorList>
            <person name="Yoshida I."/>
            <person name="Hosoyama A."/>
            <person name="Tsuchikane K."/>
            <person name="Ando Y."/>
            <person name="Baba S."/>
            <person name="Ohji S."/>
            <person name="Hamada M."/>
            <person name="Tamura T."/>
            <person name="Yamazoe A."/>
            <person name="Yamazaki S."/>
            <person name="Fujita N."/>
        </authorList>
    </citation>
    <scope>NUCLEOTIDE SEQUENCE [LARGE SCALE GENOMIC DNA]</scope>
    <source>
        <strain evidence="1 2">NBRC 108236</strain>
    </source>
</reference>
<sequence length="191" mass="20750">MSTTPDNSKAYVWQDGDAYRAPAGTALPEDPWAHPLVTGTSPGVTWDAFGGIQAGFNLEPNQDIKKHTIFNKRDSTYALSRGPREDTTKFRAVDYSKAAVLTSLLGGEIVQVGTSEVYKWVGGNAEEFALIWTLADPSNASTDRVGFYTEKATLSSPPPRTFAGEDLDGWEFEILALSPLVPISNWNPLAP</sequence>
<dbReference type="AlphaFoldDB" id="L7LH01"/>
<dbReference type="RefSeq" id="WP_006894530.1">
    <property type="nucleotide sequence ID" value="NZ_BANU01000001.1"/>
</dbReference>
<evidence type="ECO:0000313" key="2">
    <source>
        <dbReference type="Proteomes" id="UP000035083"/>
    </source>
</evidence>